<evidence type="ECO:0000256" key="2">
    <source>
        <dbReference type="ARBA" id="ARBA00022448"/>
    </source>
</evidence>
<keyword evidence="5 9" id="KW-0812">Transmembrane</keyword>
<dbReference type="Proteomes" id="UP000234530">
    <property type="component" value="Chromosome"/>
</dbReference>
<accession>A0A2H5F370</accession>
<feature type="transmembrane region" description="Helical" evidence="9">
    <location>
        <begin position="106"/>
        <end position="127"/>
    </location>
</feature>
<evidence type="ECO:0000256" key="5">
    <source>
        <dbReference type="ARBA" id="ARBA00022692"/>
    </source>
</evidence>
<dbReference type="Pfam" id="PF04290">
    <property type="entry name" value="DctQ"/>
    <property type="match status" value="1"/>
</dbReference>
<dbReference type="InterPro" id="IPR007387">
    <property type="entry name" value="TRAP_DctQ"/>
</dbReference>
<evidence type="ECO:0000313" key="11">
    <source>
        <dbReference type="EMBL" id="AUH65989.1"/>
    </source>
</evidence>
<feature type="transmembrane region" description="Helical" evidence="9">
    <location>
        <begin position="34"/>
        <end position="55"/>
    </location>
</feature>
<protein>
    <recommendedName>
        <fullName evidence="9">TRAP transporter small permease protein</fullName>
    </recommendedName>
</protein>
<dbReference type="KEGG" id="pzh:CX676_19010"/>
<keyword evidence="6 9" id="KW-1133">Transmembrane helix</keyword>
<comment type="subcellular location">
    <subcellularLocation>
        <location evidence="1 9">Cell inner membrane</location>
        <topology evidence="1 9">Multi-pass membrane protein</topology>
    </subcellularLocation>
</comment>
<keyword evidence="12" id="KW-1185">Reference proteome</keyword>
<comment type="function">
    <text evidence="9">Part of the tripartite ATP-independent periplasmic (TRAP) transport system.</text>
</comment>
<evidence type="ECO:0000256" key="7">
    <source>
        <dbReference type="ARBA" id="ARBA00023136"/>
    </source>
</evidence>
<dbReference type="GO" id="GO:0015740">
    <property type="term" value="P:C4-dicarboxylate transport"/>
    <property type="evidence" value="ECO:0007669"/>
    <property type="project" value="TreeGrafter"/>
</dbReference>
<evidence type="ECO:0000256" key="6">
    <source>
        <dbReference type="ARBA" id="ARBA00022989"/>
    </source>
</evidence>
<comment type="subunit">
    <text evidence="9">The complex comprises the extracytoplasmic solute receptor protein and the two transmembrane proteins.</text>
</comment>
<reference evidence="11 12" key="1">
    <citation type="journal article" date="2013" name="Antonie Van Leeuwenhoek">
        <title>Paracoccus zhejiangensis sp. nov., isolated from activated sludge in wastewater-treatment system.</title>
        <authorList>
            <person name="Wu Z.G."/>
            <person name="Zhang D.F."/>
            <person name="Liu Y.L."/>
            <person name="Wang F."/>
            <person name="Jiang X."/>
            <person name="Li C."/>
            <person name="Li S.P."/>
            <person name="Hong Q."/>
            <person name="Li W.J."/>
        </authorList>
    </citation>
    <scope>NUCLEOTIDE SEQUENCE [LARGE SCALE GENOMIC DNA]</scope>
    <source>
        <strain evidence="11 12">J6</strain>
    </source>
</reference>
<feature type="domain" description="Tripartite ATP-independent periplasmic transporters DctQ component" evidence="10">
    <location>
        <begin position="44"/>
        <end position="169"/>
    </location>
</feature>
<evidence type="ECO:0000256" key="8">
    <source>
        <dbReference type="ARBA" id="ARBA00038436"/>
    </source>
</evidence>
<keyword evidence="3" id="KW-1003">Cell membrane</keyword>
<evidence type="ECO:0000256" key="1">
    <source>
        <dbReference type="ARBA" id="ARBA00004429"/>
    </source>
</evidence>
<dbReference type="GO" id="GO:0022857">
    <property type="term" value="F:transmembrane transporter activity"/>
    <property type="evidence" value="ECO:0007669"/>
    <property type="project" value="UniProtKB-UniRule"/>
</dbReference>
<feature type="transmembrane region" description="Helical" evidence="9">
    <location>
        <begin position="67"/>
        <end position="86"/>
    </location>
</feature>
<dbReference type="RefSeq" id="WP_101753968.1">
    <property type="nucleotide sequence ID" value="NZ_CP025430.1"/>
</dbReference>
<dbReference type="GO" id="GO:0005886">
    <property type="term" value="C:plasma membrane"/>
    <property type="evidence" value="ECO:0007669"/>
    <property type="project" value="UniProtKB-SubCell"/>
</dbReference>
<dbReference type="AlphaFoldDB" id="A0A2H5F370"/>
<evidence type="ECO:0000313" key="12">
    <source>
        <dbReference type="Proteomes" id="UP000234530"/>
    </source>
</evidence>
<dbReference type="PANTHER" id="PTHR35011">
    <property type="entry name" value="2,3-DIKETO-L-GULONATE TRAP TRANSPORTER SMALL PERMEASE PROTEIN YIAM"/>
    <property type="match status" value="1"/>
</dbReference>
<evidence type="ECO:0000256" key="3">
    <source>
        <dbReference type="ARBA" id="ARBA00022475"/>
    </source>
</evidence>
<proteinExistence type="inferred from homology"/>
<gene>
    <name evidence="11" type="ORF">CX676_19010</name>
</gene>
<name>A0A2H5F370_9RHOB</name>
<sequence>MSGAVQPDPDSNGGRPAPSALQGIVRALDVSGQVICVGTLIILFVALMVNVVLRYVSGQGLGWAYDIHAILLPWMIAGGVVIATVYSRNIAITILPDLLSEQGRKLLFIIMTALTLLISVFVVWSSFPIIRAAQFQKITALGGISQLWGYASLVYGFGGIAVICACDLIAVTMGRVLRDVETASSLS</sequence>
<dbReference type="EMBL" id="CP025430">
    <property type="protein sequence ID" value="AUH65989.1"/>
    <property type="molecule type" value="Genomic_DNA"/>
</dbReference>
<keyword evidence="7 9" id="KW-0472">Membrane</keyword>
<keyword evidence="4 9" id="KW-0997">Cell inner membrane</keyword>
<dbReference type="PANTHER" id="PTHR35011:SF2">
    <property type="entry name" value="2,3-DIKETO-L-GULONATE TRAP TRANSPORTER SMALL PERMEASE PROTEIN YIAM"/>
    <property type="match status" value="1"/>
</dbReference>
<feature type="transmembrane region" description="Helical" evidence="9">
    <location>
        <begin position="147"/>
        <end position="170"/>
    </location>
</feature>
<evidence type="ECO:0000256" key="9">
    <source>
        <dbReference type="RuleBase" id="RU369079"/>
    </source>
</evidence>
<evidence type="ECO:0000256" key="4">
    <source>
        <dbReference type="ARBA" id="ARBA00022519"/>
    </source>
</evidence>
<organism evidence="11 12">
    <name type="scientific">Paracoccus zhejiangensis</name>
    <dbReference type="NCBI Taxonomy" id="1077935"/>
    <lineage>
        <taxon>Bacteria</taxon>
        <taxon>Pseudomonadati</taxon>
        <taxon>Pseudomonadota</taxon>
        <taxon>Alphaproteobacteria</taxon>
        <taxon>Rhodobacterales</taxon>
        <taxon>Paracoccaceae</taxon>
        <taxon>Paracoccus</taxon>
    </lineage>
</organism>
<comment type="similarity">
    <text evidence="8 9">Belongs to the TRAP transporter small permease family.</text>
</comment>
<evidence type="ECO:0000259" key="10">
    <source>
        <dbReference type="Pfam" id="PF04290"/>
    </source>
</evidence>
<dbReference type="InterPro" id="IPR055348">
    <property type="entry name" value="DctQ"/>
</dbReference>
<keyword evidence="2 9" id="KW-0813">Transport</keyword>